<feature type="domain" description="SH3b" evidence="2">
    <location>
        <begin position="165"/>
        <end position="228"/>
    </location>
</feature>
<dbReference type="InterPro" id="IPR045398">
    <property type="entry name" value="DUF6515"/>
</dbReference>
<dbReference type="PROSITE" id="PS51781">
    <property type="entry name" value="SH3B"/>
    <property type="match status" value="1"/>
</dbReference>
<reference evidence="4" key="1">
    <citation type="journal article" date="2023" name="Arch. Microbiol.">
        <title>Desulfoferula mesophilus gen. nov. sp. nov., a mesophilic sulfate-reducing bacterium isolated from a brackish lake sediment.</title>
        <authorList>
            <person name="Watanabe T."/>
            <person name="Yabe T."/>
            <person name="Tsuji J.M."/>
            <person name="Fukui M."/>
        </authorList>
    </citation>
    <scope>NUCLEOTIDE SEQUENCE [LARGE SCALE GENOMIC DNA]</scope>
    <source>
        <strain evidence="4">12FAK</strain>
    </source>
</reference>
<gene>
    <name evidence="3" type="ORF">FAK_39330</name>
</gene>
<dbReference type="SMART" id="SM00287">
    <property type="entry name" value="SH3b"/>
    <property type="match status" value="1"/>
</dbReference>
<protein>
    <recommendedName>
        <fullName evidence="2">SH3b domain-containing protein</fullName>
    </recommendedName>
</protein>
<dbReference type="KEGG" id="dmp:FAK_39330"/>
<dbReference type="InterPro" id="IPR003646">
    <property type="entry name" value="SH3-like_bac-type"/>
</dbReference>
<evidence type="ECO:0000313" key="3">
    <source>
        <dbReference type="EMBL" id="BEQ16867.1"/>
    </source>
</evidence>
<dbReference type="AlphaFoldDB" id="A0AAU9EKG1"/>
<dbReference type="EMBL" id="AP028679">
    <property type="protein sequence ID" value="BEQ16867.1"/>
    <property type="molecule type" value="Genomic_DNA"/>
</dbReference>
<sequence length="233" mass="23996">MLRLDKAPRSAMLIVFAVLSLCILGLASPAAAQGRGGGHGGGWGGGPGRGPGYGPGGPGWYGRPPAGHYRVVYRGAPYWFWGGRYYRPWRGAYWPVFPPLGLTIGVLPAGFRVVLFGGVNYYTYGGVYYRPAPGGYVVVSPPVAVTSPGVLSAPNGVVAPAQGSSGVATVISQALNVRSGPGLAYPVVQVVNLGVDLAIQGRSGSWVYVRTPGGVMGWVSQDYVTQSAVGASG</sequence>
<dbReference type="Pfam" id="PF08239">
    <property type="entry name" value="SH3_3"/>
    <property type="match status" value="1"/>
</dbReference>
<dbReference type="Pfam" id="PF20125">
    <property type="entry name" value="DUF6515"/>
    <property type="match status" value="1"/>
</dbReference>
<feature type="chain" id="PRO_5043526888" description="SH3b domain-containing protein" evidence="1">
    <location>
        <begin position="33"/>
        <end position="233"/>
    </location>
</feature>
<name>A0AAU9EKG1_9BACT</name>
<proteinExistence type="predicted"/>
<accession>A0AAU9EKG1</accession>
<keyword evidence="4" id="KW-1185">Reference proteome</keyword>
<evidence type="ECO:0000313" key="4">
    <source>
        <dbReference type="Proteomes" id="UP001366166"/>
    </source>
</evidence>
<feature type="signal peptide" evidence="1">
    <location>
        <begin position="1"/>
        <end position="32"/>
    </location>
</feature>
<dbReference type="Proteomes" id="UP001366166">
    <property type="component" value="Chromosome"/>
</dbReference>
<evidence type="ECO:0000256" key="1">
    <source>
        <dbReference type="SAM" id="SignalP"/>
    </source>
</evidence>
<organism evidence="3 4">
    <name type="scientific">Desulfoferula mesophila</name>
    <dbReference type="NCBI Taxonomy" id="3058419"/>
    <lineage>
        <taxon>Bacteria</taxon>
        <taxon>Pseudomonadati</taxon>
        <taxon>Thermodesulfobacteriota</taxon>
        <taxon>Desulfarculia</taxon>
        <taxon>Desulfarculales</taxon>
        <taxon>Desulfarculaceae</taxon>
        <taxon>Desulfoferula</taxon>
    </lineage>
</organism>
<keyword evidence="1" id="KW-0732">Signal</keyword>
<dbReference type="Gene3D" id="2.30.30.40">
    <property type="entry name" value="SH3 Domains"/>
    <property type="match status" value="1"/>
</dbReference>
<dbReference type="RefSeq" id="WP_338603332.1">
    <property type="nucleotide sequence ID" value="NZ_AP028679.1"/>
</dbReference>
<evidence type="ECO:0000259" key="2">
    <source>
        <dbReference type="PROSITE" id="PS51781"/>
    </source>
</evidence>